<name>A0A8R2JV21_ACYPI</name>
<dbReference type="KEGG" id="api:107883875"/>
<protein>
    <recommendedName>
        <fullName evidence="1">DUF4371 domain-containing protein</fullName>
    </recommendedName>
</protein>
<feature type="domain" description="DUF4371" evidence="1">
    <location>
        <begin position="15"/>
        <end position="204"/>
    </location>
</feature>
<dbReference type="InterPro" id="IPR012337">
    <property type="entry name" value="RNaseH-like_sf"/>
</dbReference>
<dbReference type="Pfam" id="PF14291">
    <property type="entry name" value="DUF4371"/>
    <property type="match status" value="1"/>
</dbReference>
<keyword evidence="3" id="KW-1185">Reference proteome</keyword>
<dbReference type="EnsemblMetazoa" id="XM_029492288.1">
    <property type="protein sequence ID" value="XP_029348148.1"/>
    <property type="gene ID" value="LOC107883875"/>
</dbReference>
<proteinExistence type="predicted"/>
<dbReference type="RefSeq" id="XP_029348148.1">
    <property type="nucleotide sequence ID" value="XM_029492288.1"/>
</dbReference>
<sequence>MEKWQSHKNIDKTGSVMSQVSSQHKLLIESNRRYIRTLCEVTLFLCRQGLAFRGHNEAPSSMNQGNFKEACNMISKLYPEFAQKYKEKTNYTSHGVQDELINICAGLSNDTIIQEVKDVGIFGIMCDEARCFKDEQMALCLRYCKGLEIKERFIGFIDCSYKQDAETLSKTMLDYLKQCNLNPQLAIVAQSYDGASVMSGRFNGVQAKIKEKHPYAIFTHCMAHKVNLVVLDMCKIVKV</sequence>
<organism evidence="2 3">
    <name type="scientific">Acyrthosiphon pisum</name>
    <name type="common">Pea aphid</name>
    <dbReference type="NCBI Taxonomy" id="7029"/>
    <lineage>
        <taxon>Eukaryota</taxon>
        <taxon>Metazoa</taxon>
        <taxon>Ecdysozoa</taxon>
        <taxon>Arthropoda</taxon>
        <taxon>Hexapoda</taxon>
        <taxon>Insecta</taxon>
        <taxon>Pterygota</taxon>
        <taxon>Neoptera</taxon>
        <taxon>Paraneoptera</taxon>
        <taxon>Hemiptera</taxon>
        <taxon>Sternorrhyncha</taxon>
        <taxon>Aphidomorpha</taxon>
        <taxon>Aphidoidea</taxon>
        <taxon>Aphididae</taxon>
        <taxon>Macrosiphini</taxon>
        <taxon>Acyrthosiphon</taxon>
    </lineage>
</organism>
<dbReference type="PANTHER" id="PTHR45749:SF21">
    <property type="entry name" value="DUF4371 DOMAIN-CONTAINING PROTEIN"/>
    <property type="match status" value="1"/>
</dbReference>
<dbReference type="SUPFAM" id="SSF53098">
    <property type="entry name" value="Ribonuclease H-like"/>
    <property type="match status" value="1"/>
</dbReference>
<dbReference type="GeneID" id="107883875"/>
<dbReference type="Proteomes" id="UP000007819">
    <property type="component" value="Unassembled WGS sequence"/>
</dbReference>
<evidence type="ECO:0000313" key="3">
    <source>
        <dbReference type="Proteomes" id="UP000007819"/>
    </source>
</evidence>
<accession>A0A8R2JV21</accession>
<reference evidence="3" key="1">
    <citation type="submission" date="2010-06" db="EMBL/GenBank/DDBJ databases">
        <authorList>
            <person name="Jiang H."/>
            <person name="Abraham K."/>
            <person name="Ali S."/>
            <person name="Alsbrooks S.L."/>
            <person name="Anim B.N."/>
            <person name="Anosike U.S."/>
            <person name="Attaway T."/>
            <person name="Bandaranaike D.P."/>
            <person name="Battles P.K."/>
            <person name="Bell S.N."/>
            <person name="Bell A.V."/>
            <person name="Beltran B."/>
            <person name="Bickham C."/>
            <person name="Bustamante Y."/>
            <person name="Caleb T."/>
            <person name="Canada A."/>
            <person name="Cardenas V."/>
            <person name="Carter K."/>
            <person name="Chacko J."/>
            <person name="Chandrabose M.N."/>
            <person name="Chavez D."/>
            <person name="Chavez A."/>
            <person name="Chen L."/>
            <person name="Chu H.-S."/>
            <person name="Claassen K.J."/>
            <person name="Cockrell R."/>
            <person name="Collins M."/>
            <person name="Cooper J.A."/>
            <person name="Cree A."/>
            <person name="Curry S.M."/>
            <person name="Da Y."/>
            <person name="Dao M.D."/>
            <person name="Das B."/>
            <person name="Davila M.-L."/>
            <person name="Davy-Carroll L."/>
            <person name="Denson S."/>
            <person name="Dinh H."/>
            <person name="Ebong V.E."/>
            <person name="Edwards J.R."/>
            <person name="Egan A."/>
            <person name="El-Daye J."/>
            <person name="Escobedo L."/>
            <person name="Fernandez S."/>
            <person name="Fernando P.R."/>
            <person name="Flagg N."/>
            <person name="Forbes L.D."/>
            <person name="Fowler R.G."/>
            <person name="Fu Q."/>
            <person name="Gabisi R.A."/>
            <person name="Ganer J."/>
            <person name="Garbino Pronczuk A."/>
            <person name="Garcia R.M."/>
            <person name="Garner T."/>
            <person name="Garrett T.E."/>
            <person name="Gonzalez D.A."/>
            <person name="Hamid H."/>
            <person name="Hawkins E.S."/>
            <person name="Hirani K."/>
            <person name="Hogues M.E."/>
            <person name="Hollins B."/>
            <person name="Hsiao C.-H."/>
            <person name="Jabil R."/>
            <person name="James M.L."/>
            <person name="Jhangiani S.N."/>
            <person name="Johnson B."/>
            <person name="Johnson Q."/>
            <person name="Joshi V."/>
            <person name="Kalu J.B."/>
            <person name="Kam C."/>
            <person name="Kashfia A."/>
            <person name="Keebler J."/>
            <person name="Kisamo H."/>
            <person name="Kovar C.L."/>
            <person name="Lago L.A."/>
            <person name="Lai C.-Y."/>
            <person name="Laidlaw J."/>
            <person name="Lara F."/>
            <person name="Le T.-K."/>
            <person name="Lee S.L."/>
            <person name="Legall F.H."/>
            <person name="Lemon S.J."/>
            <person name="Lewis L.R."/>
            <person name="Li B."/>
            <person name="Liu Y."/>
            <person name="Liu Y.-S."/>
            <person name="Lopez J."/>
            <person name="Lozado R.J."/>
            <person name="Lu J."/>
            <person name="Madu R.C."/>
            <person name="Maheshwari M."/>
            <person name="Maheshwari R."/>
            <person name="Malloy K."/>
            <person name="Martinez E."/>
            <person name="Mathew T."/>
            <person name="Mercado I.C."/>
            <person name="Mercado C."/>
            <person name="Meyer B."/>
            <person name="Montgomery K."/>
            <person name="Morgan M.B."/>
            <person name="Munidasa M."/>
            <person name="Nazareth L.V."/>
            <person name="Nelson J."/>
            <person name="Ng B.M."/>
            <person name="Nguyen N.B."/>
            <person name="Nguyen P.Q."/>
            <person name="Nguyen T."/>
            <person name="Obregon M."/>
            <person name="Okwuonu G.O."/>
            <person name="Onwere C.G."/>
            <person name="Orozco G."/>
            <person name="Parra A."/>
            <person name="Patel S."/>
            <person name="Patil S."/>
            <person name="Perez A."/>
            <person name="Perez Y."/>
            <person name="Pham C."/>
            <person name="Primus E.L."/>
            <person name="Pu L.-L."/>
            <person name="Puazo M."/>
            <person name="Qin X."/>
            <person name="Quiroz J.B."/>
            <person name="Reese J."/>
            <person name="Richards S."/>
            <person name="Rives C.M."/>
            <person name="Robberts R."/>
            <person name="Ruiz S.J."/>
            <person name="Ruiz M.J."/>
            <person name="Santibanez J."/>
            <person name="Schneider B.W."/>
            <person name="Sisson I."/>
            <person name="Smith M."/>
            <person name="Sodergren E."/>
            <person name="Song X.-Z."/>
            <person name="Song B.B."/>
            <person name="Summersgill H."/>
            <person name="Thelus R."/>
            <person name="Thornton R.D."/>
            <person name="Trejos Z.Y."/>
            <person name="Usmani K."/>
            <person name="Vattathil S."/>
            <person name="Villasana D."/>
            <person name="Walker D.L."/>
            <person name="Wang S."/>
            <person name="Wang K."/>
            <person name="White C.S."/>
            <person name="Williams A.C."/>
            <person name="Williamson J."/>
            <person name="Wilson K."/>
            <person name="Woghiren I.O."/>
            <person name="Woodworth J.R."/>
            <person name="Worley K.C."/>
            <person name="Wright R.A."/>
            <person name="Wu W."/>
            <person name="Young L."/>
            <person name="Zhang L."/>
            <person name="Zhang J."/>
            <person name="Zhu Y."/>
            <person name="Muzny D.M."/>
            <person name="Weinstock G."/>
            <person name="Gibbs R.A."/>
        </authorList>
    </citation>
    <scope>NUCLEOTIDE SEQUENCE [LARGE SCALE GENOMIC DNA]</scope>
    <source>
        <strain evidence="3">LSR1</strain>
    </source>
</reference>
<dbReference type="OrthoDB" id="6617815at2759"/>
<reference evidence="2" key="2">
    <citation type="submission" date="2022-06" db="UniProtKB">
        <authorList>
            <consortium name="EnsemblMetazoa"/>
        </authorList>
    </citation>
    <scope>IDENTIFICATION</scope>
</reference>
<dbReference type="InterPro" id="IPR025398">
    <property type="entry name" value="DUF4371"/>
</dbReference>
<evidence type="ECO:0000259" key="1">
    <source>
        <dbReference type="Pfam" id="PF14291"/>
    </source>
</evidence>
<dbReference type="PANTHER" id="PTHR45749">
    <property type="match status" value="1"/>
</dbReference>
<evidence type="ECO:0000313" key="2">
    <source>
        <dbReference type="EnsemblMetazoa" id="XP_029348148.1"/>
    </source>
</evidence>
<dbReference type="AlphaFoldDB" id="A0A8R2JV21"/>